<keyword evidence="8" id="KW-0472">Membrane</keyword>
<sequence>MTLIEQPYILLIMNCEKYRDKAQIQKETWLQHLPEKLLYFHVIGNPELETPFIFDTAQHILYVQTEDEYNSLPKKVINAYKAVLETYMFTYIFKTDDDQKLLHTKFFDTIINLLEHMNPMIHYGGNIIDVKVPYKSQYYRLHPELPKDLFIRKTKYCSGRFYLLSWDSVVCLTNKKNAIEKEYLEDYAIGYYLSSYLKDRTLFIDTDIYFRDSTF</sequence>
<dbReference type="Pfam" id="PF01762">
    <property type="entry name" value="Galactosyl_T"/>
    <property type="match status" value="1"/>
</dbReference>
<evidence type="ECO:0000256" key="5">
    <source>
        <dbReference type="ARBA" id="ARBA00022968"/>
    </source>
</evidence>
<evidence type="ECO:0000256" key="1">
    <source>
        <dbReference type="ARBA" id="ARBA00004323"/>
    </source>
</evidence>
<evidence type="ECO:0000256" key="4">
    <source>
        <dbReference type="ARBA" id="ARBA00022692"/>
    </source>
</evidence>
<dbReference type="GO" id="GO:0006493">
    <property type="term" value="P:protein O-linked glycosylation"/>
    <property type="evidence" value="ECO:0007669"/>
    <property type="project" value="TreeGrafter"/>
</dbReference>
<dbReference type="Gene3D" id="3.90.550.50">
    <property type="match status" value="1"/>
</dbReference>
<dbReference type="InterPro" id="IPR002659">
    <property type="entry name" value="Glyco_trans_31"/>
</dbReference>
<evidence type="ECO:0000256" key="7">
    <source>
        <dbReference type="ARBA" id="ARBA00023034"/>
    </source>
</evidence>
<dbReference type="PANTHER" id="PTHR11214:SF3">
    <property type="entry name" value="BETA-1,3-GALACTOSYLTRANSFERASE 6"/>
    <property type="match status" value="1"/>
</dbReference>
<dbReference type="EMBL" id="MN739725">
    <property type="protein sequence ID" value="QHT23106.1"/>
    <property type="molecule type" value="Genomic_DNA"/>
</dbReference>
<protein>
    <submittedName>
        <fullName evidence="9">Uncharacterized protein</fullName>
    </submittedName>
</protein>
<dbReference type="GO" id="GO:0000139">
    <property type="term" value="C:Golgi membrane"/>
    <property type="evidence" value="ECO:0007669"/>
    <property type="project" value="UniProtKB-SubCell"/>
</dbReference>
<keyword evidence="4" id="KW-0812">Transmembrane</keyword>
<keyword evidence="2" id="KW-0328">Glycosyltransferase</keyword>
<comment type="subcellular location">
    <subcellularLocation>
        <location evidence="1">Golgi apparatus membrane</location>
        <topology evidence="1">Single-pass type II membrane protein</topology>
    </subcellularLocation>
</comment>
<keyword evidence="7" id="KW-0333">Golgi apparatus</keyword>
<proteinExistence type="predicted"/>
<accession>A0A6C0E1T6</accession>
<evidence type="ECO:0000256" key="6">
    <source>
        <dbReference type="ARBA" id="ARBA00022989"/>
    </source>
</evidence>
<evidence type="ECO:0000256" key="2">
    <source>
        <dbReference type="ARBA" id="ARBA00022676"/>
    </source>
</evidence>
<name>A0A6C0E1T6_9ZZZZ</name>
<dbReference type="AlphaFoldDB" id="A0A6C0E1T6"/>
<organism evidence="9">
    <name type="scientific">viral metagenome</name>
    <dbReference type="NCBI Taxonomy" id="1070528"/>
    <lineage>
        <taxon>unclassified sequences</taxon>
        <taxon>metagenomes</taxon>
        <taxon>organismal metagenomes</taxon>
    </lineage>
</organism>
<evidence type="ECO:0000256" key="8">
    <source>
        <dbReference type="ARBA" id="ARBA00023136"/>
    </source>
</evidence>
<dbReference type="PANTHER" id="PTHR11214">
    <property type="entry name" value="BETA-1,3-N-ACETYLGLUCOSAMINYLTRANSFERASE"/>
    <property type="match status" value="1"/>
</dbReference>
<dbReference type="GO" id="GO:0016758">
    <property type="term" value="F:hexosyltransferase activity"/>
    <property type="evidence" value="ECO:0007669"/>
    <property type="project" value="InterPro"/>
</dbReference>
<evidence type="ECO:0000313" key="9">
    <source>
        <dbReference type="EMBL" id="QHT23106.1"/>
    </source>
</evidence>
<keyword evidence="3" id="KW-0808">Transferase</keyword>
<evidence type="ECO:0000256" key="3">
    <source>
        <dbReference type="ARBA" id="ARBA00022679"/>
    </source>
</evidence>
<reference evidence="9" key="1">
    <citation type="journal article" date="2020" name="Nature">
        <title>Giant virus diversity and host interactions through global metagenomics.</title>
        <authorList>
            <person name="Schulz F."/>
            <person name="Roux S."/>
            <person name="Paez-Espino D."/>
            <person name="Jungbluth S."/>
            <person name="Walsh D.A."/>
            <person name="Denef V.J."/>
            <person name="McMahon K.D."/>
            <person name="Konstantinidis K.T."/>
            <person name="Eloe-Fadrosh E.A."/>
            <person name="Kyrpides N.C."/>
            <person name="Woyke T."/>
        </authorList>
    </citation>
    <scope>NUCLEOTIDE SEQUENCE</scope>
    <source>
        <strain evidence="9">GVMAG-M-3300023179-114</strain>
    </source>
</reference>
<keyword evidence="6" id="KW-1133">Transmembrane helix</keyword>
<keyword evidence="5" id="KW-0735">Signal-anchor</keyword>